<organism evidence="2 3">
    <name type="scientific">Dipodomys ordii</name>
    <name type="common">Ord's kangaroo rat</name>
    <dbReference type="NCBI Taxonomy" id="10020"/>
    <lineage>
        <taxon>Eukaryota</taxon>
        <taxon>Metazoa</taxon>
        <taxon>Chordata</taxon>
        <taxon>Craniata</taxon>
        <taxon>Vertebrata</taxon>
        <taxon>Euteleostomi</taxon>
        <taxon>Mammalia</taxon>
        <taxon>Eutheria</taxon>
        <taxon>Euarchontoglires</taxon>
        <taxon>Glires</taxon>
        <taxon>Rodentia</taxon>
        <taxon>Castorimorpha</taxon>
        <taxon>Heteromyidae</taxon>
        <taxon>Dipodomyinae</taxon>
        <taxon>Dipodomys</taxon>
    </lineage>
</organism>
<dbReference type="PANTHER" id="PTHR36871">
    <property type="entry name" value="COILED-COIL DOMAIN-CONTAINING PROTEIN 190"/>
    <property type="match status" value="1"/>
</dbReference>
<dbReference type="PANTHER" id="PTHR36871:SF1">
    <property type="entry name" value="COILED-COIL DOMAIN-CONTAINING PROTEIN 190"/>
    <property type="match status" value="1"/>
</dbReference>
<accession>A0A1S3FKT7</accession>
<keyword evidence="2" id="KW-1185">Reference proteome</keyword>
<dbReference type="Pfam" id="PF15768">
    <property type="entry name" value="CC190"/>
    <property type="match status" value="1"/>
</dbReference>
<dbReference type="InterPro" id="IPR031525">
    <property type="entry name" value="CC190"/>
</dbReference>
<protein>
    <submittedName>
        <fullName evidence="3">Coiled-coil domain-containing protein C1orf110 homolog</fullName>
    </submittedName>
</protein>
<feature type="compositionally biased region" description="Polar residues" evidence="1">
    <location>
        <begin position="212"/>
        <end position="228"/>
    </location>
</feature>
<dbReference type="RefSeq" id="XP_012877193.1">
    <property type="nucleotide sequence ID" value="XM_013021739.1"/>
</dbReference>
<reference evidence="3" key="1">
    <citation type="submission" date="2025-08" db="UniProtKB">
        <authorList>
            <consortium name="RefSeq"/>
        </authorList>
    </citation>
    <scope>IDENTIFICATION</scope>
    <source>
        <tissue evidence="3">Kidney</tissue>
    </source>
</reference>
<evidence type="ECO:0000256" key="1">
    <source>
        <dbReference type="SAM" id="MobiDB-lite"/>
    </source>
</evidence>
<name>A0A1S3FKT7_DIPOR</name>
<dbReference type="OrthoDB" id="10050903at2759"/>
<dbReference type="CTD" id="339512"/>
<dbReference type="FunCoup" id="A0A1S3FKT7">
    <property type="interactions" value="1"/>
</dbReference>
<evidence type="ECO:0000313" key="3">
    <source>
        <dbReference type="RefSeq" id="XP_012877193.1"/>
    </source>
</evidence>
<evidence type="ECO:0000313" key="2">
    <source>
        <dbReference type="Proteomes" id="UP000081671"/>
    </source>
</evidence>
<dbReference type="Proteomes" id="UP000081671">
    <property type="component" value="Unplaced"/>
</dbReference>
<proteinExistence type="predicted"/>
<dbReference type="AlphaFoldDB" id="A0A1S3FKT7"/>
<dbReference type="KEGG" id="dord:105989610"/>
<dbReference type="InParanoid" id="A0A1S3FKT7"/>
<feature type="region of interest" description="Disordered" evidence="1">
    <location>
        <begin position="145"/>
        <end position="228"/>
    </location>
</feature>
<gene>
    <name evidence="3" type="primary">LOC105989610</name>
</gene>
<sequence>MRRMKRTMVRGPLYNIEMERKNAKQAEARLSLSVRRLEDICLYRMKSLAWEQRQLQKELQRLHQEILKKRFSSDFKSGIQKRPQASTFLPLEGQKHRVLKPKTRALGAYMTPEIHKTKHQMRNSLRGKEHQQSPSDIGACFMEEEKPSTGEEDSVTLPESIDPNKGISVPCQGQEVSTGPIEQDHGSGPTGDIMTHADETRSLNPDPKPGRNASTQILSESTEYAGSFQDESPNLTYIELFAKAKNAHYLRHRVPPESERLLSIGEIFGHGGLD</sequence>
<dbReference type="GeneID" id="105989610"/>